<evidence type="ECO:0000256" key="4">
    <source>
        <dbReference type="ARBA" id="ARBA00022630"/>
    </source>
</evidence>
<dbReference type="OrthoDB" id="66881at2759"/>
<comment type="caution">
    <text evidence="9">The sequence shown here is derived from an EMBL/GenBank/DDBJ whole genome shotgun (WGS) entry which is preliminary data.</text>
</comment>
<dbReference type="VEuPathDB" id="FungiDB:CPC735_046380"/>
<keyword evidence="5" id="KW-0274">FAD</keyword>
<evidence type="ECO:0000313" key="10">
    <source>
        <dbReference type="Proteomes" id="UP000009084"/>
    </source>
</evidence>
<organism evidence="9 10">
    <name type="scientific">Coccidioides posadasii (strain C735)</name>
    <name type="common">Valley fever fungus</name>
    <dbReference type="NCBI Taxonomy" id="222929"/>
    <lineage>
        <taxon>Eukaryota</taxon>
        <taxon>Fungi</taxon>
        <taxon>Dikarya</taxon>
        <taxon>Ascomycota</taxon>
        <taxon>Pezizomycotina</taxon>
        <taxon>Eurotiomycetes</taxon>
        <taxon>Eurotiomycetidae</taxon>
        <taxon>Onygenales</taxon>
        <taxon>Onygenaceae</taxon>
        <taxon>Coccidioides</taxon>
    </lineage>
</organism>
<reference evidence="9 10" key="1">
    <citation type="journal article" date="2009" name="Genome Res.">
        <title>Comparative genomic analyses of the human fungal pathogens Coccidioides and their relatives.</title>
        <authorList>
            <person name="Sharpton T.J."/>
            <person name="Stajich J.E."/>
            <person name="Rounsley S.D."/>
            <person name="Gardner M.J."/>
            <person name="Wortman J.R."/>
            <person name="Jordar V.S."/>
            <person name="Maiti R."/>
            <person name="Kodira C.D."/>
            <person name="Neafsey D.E."/>
            <person name="Zeng Q."/>
            <person name="Hung C.-Y."/>
            <person name="McMahan C."/>
            <person name="Muszewska A."/>
            <person name="Grynberg M."/>
            <person name="Mandel M.A."/>
            <person name="Kellner E.M."/>
            <person name="Barker B.M."/>
            <person name="Galgiani J.N."/>
            <person name="Orbach M.J."/>
            <person name="Kirkland T.N."/>
            <person name="Cole G.T."/>
            <person name="Henn M.R."/>
            <person name="Birren B.W."/>
            <person name="Taylor J.W."/>
        </authorList>
    </citation>
    <scope>NUCLEOTIDE SEQUENCE [LARGE SCALE GENOMIC DNA]</scope>
    <source>
        <strain evidence="10">C735</strain>
    </source>
</reference>
<dbReference type="KEGG" id="cpw:9690883"/>
<evidence type="ECO:0000256" key="3">
    <source>
        <dbReference type="ARBA" id="ARBA00010139"/>
    </source>
</evidence>
<dbReference type="HOGENOM" id="CLU_006937_8_2_1"/>
<comment type="pathway">
    <text evidence="2">Secondary metabolite biosynthesis; terpenoid biosynthesis.</text>
</comment>
<evidence type="ECO:0000256" key="5">
    <source>
        <dbReference type="ARBA" id="ARBA00022827"/>
    </source>
</evidence>
<comment type="similarity">
    <text evidence="3">Belongs to the FAD-binding monooxygenase family.</text>
</comment>
<proteinExistence type="inferred from homology"/>
<dbReference type="PANTHER" id="PTHR43098">
    <property type="entry name" value="L-ORNITHINE N(5)-MONOOXYGENASE-RELATED"/>
    <property type="match status" value="1"/>
</dbReference>
<keyword evidence="4" id="KW-0285">Flavoprotein</keyword>
<evidence type="ECO:0000256" key="7">
    <source>
        <dbReference type="ARBA" id="ARBA00023002"/>
    </source>
</evidence>
<dbReference type="SUPFAM" id="SSF51905">
    <property type="entry name" value="FAD/NAD(P)-binding domain"/>
    <property type="match status" value="1"/>
</dbReference>
<keyword evidence="6" id="KW-0521">NADP</keyword>
<dbReference type="Gene3D" id="3.50.50.60">
    <property type="entry name" value="FAD/NAD(P)-binding domain"/>
    <property type="match status" value="2"/>
</dbReference>
<evidence type="ECO:0000256" key="6">
    <source>
        <dbReference type="ARBA" id="ARBA00022857"/>
    </source>
</evidence>
<evidence type="ECO:0000256" key="1">
    <source>
        <dbReference type="ARBA" id="ARBA00001974"/>
    </source>
</evidence>
<dbReference type="Proteomes" id="UP000009084">
    <property type="component" value="Unassembled WGS sequence"/>
</dbReference>
<keyword evidence="7 9" id="KW-0560">Oxidoreductase</keyword>
<name>C5PFE0_COCP7</name>
<dbReference type="Pfam" id="PF13450">
    <property type="entry name" value="NAD_binding_8"/>
    <property type="match status" value="1"/>
</dbReference>
<gene>
    <name evidence="9" type="ORF">CPC735_046380</name>
</gene>
<dbReference type="EC" id="1.14.13.-" evidence="9"/>
<sequence>MMPVDSGIAEASASPSEESLANGTKPHPVVETANVSSNGFSASKIQNIHQKYAEERSKRLRPDGMAQYINLTTTENQSLKRLLEDKWDDGSAPSLTLEEGAHYKIIIVGAGYGGILFAVRLLDAGFKPKDIVIVDTAAGFGGTWYWNRYPGLMCDVESYIYMPLLEETGYMPKHKYSYGEELREQANRIAKNWSFADRAMFRTMFQRCCWNEDTRTWAVEMTQQQPPNSQPVSAKVHADFVALIPGLLNRPKISNFAGLETFQGQGFHAARWDYKITGGSQEDPTLTNLQDKRVGIIGTGATAIQAVPQLAKWSKHLYVFQRTPSSVDVRNQRATDPEEWAQKIATGPGWQMARNRNFISMASNAKPRPSVDMVSDGWSAFPGFCALTGGPNAVTMENVADHVAEMHSLDLPRSERIRTRVDEVVQDKKVAENLKPWYAGWCKRPGFHDEYLQAFNLPQVTLVDTGGKGVQEITKTGVVANGEHFDLDVLIFAMGFDISGRQSPAFRSGAQILGRGGQCLDEKWSRGIATLHGITTNGFPNFFFVGPSQTGVSPNYTPTLDTLARHVAFIISENLKNAGDRGKVAIEPTRAAEEAWAARIKAGAAVLAPVAGCTPSYYNGEGGKDKLSAEEKLAGAAAGPWPLGLNSYMDLLQEWRDTGDFSGFDISVA</sequence>
<protein>
    <submittedName>
        <fullName evidence="9">Flavin-binding monooxygenase-like family protein</fullName>
        <ecNumber evidence="9">1.14.13.-</ecNumber>
    </submittedName>
</protein>
<evidence type="ECO:0000256" key="2">
    <source>
        <dbReference type="ARBA" id="ARBA00004721"/>
    </source>
</evidence>
<keyword evidence="9" id="KW-0503">Monooxygenase</keyword>
<dbReference type="RefSeq" id="XP_003065413.1">
    <property type="nucleotide sequence ID" value="XM_003065367.1"/>
</dbReference>
<dbReference type="GO" id="GO:0004497">
    <property type="term" value="F:monooxygenase activity"/>
    <property type="evidence" value="ECO:0007669"/>
    <property type="project" value="UniProtKB-KW"/>
</dbReference>
<evidence type="ECO:0000256" key="8">
    <source>
        <dbReference type="SAM" id="MobiDB-lite"/>
    </source>
</evidence>
<dbReference type="InterPro" id="IPR036188">
    <property type="entry name" value="FAD/NAD-bd_sf"/>
</dbReference>
<accession>C5PFE0</accession>
<dbReference type="AlphaFoldDB" id="C5PFE0"/>
<dbReference type="InterPro" id="IPR050775">
    <property type="entry name" value="FAD-binding_Monooxygenases"/>
</dbReference>
<dbReference type="EMBL" id="ACFW01000049">
    <property type="protein sequence ID" value="EER23268.1"/>
    <property type="molecule type" value="Genomic_DNA"/>
</dbReference>
<feature type="compositionally biased region" description="Low complexity" evidence="8">
    <location>
        <begin position="9"/>
        <end position="21"/>
    </location>
</feature>
<feature type="region of interest" description="Disordered" evidence="8">
    <location>
        <begin position="1"/>
        <end position="31"/>
    </location>
</feature>
<dbReference type="PANTHER" id="PTHR43098:SF2">
    <property type="entry name" value="FAD-BINDING MONOOXYGENASE AUSB-RELATED"/>
    <property type="match status" value="1"/>
</dbReference>
<evidence type="ECO:0000313" key="9">
    <source>
        <dbReference type="EMBL" id="EER23268.1"/>
    </source>
</evidence>
<comment type="cofactor">
    <cofactor evidence="1">
        <name>FAD</name>
        <dbReference type="ChEBI" id="CHEBI:57692"/>
    </cofactor>
</comment>